<evidence type="ECO:0000313" key="2">
    <source>
        <dbReference type="Proteomes" id="UP000621516"/>
    </source>
</evidence>
<evidence type="ECO:0000313" key="1">
    <source>
        <dbReference type="EMBL" id="MBD0822708.1"/>
    </source>
</evidence>
<proteinExistence type="predicted"/>
<sequence>MATYQQGVLGDFSGKVGTVIGSRWRGKAVLRSLPNKSHKPPTPAQQKQRNRFKCIHSFLTPIKDLLNETFGAPVKSKSRYNLAFSYHLKEATIFNGVDFIIQYNKVLISMGSLRGFEDVVVETQENQPLKLQWTDNSNQGMAYADDRLLVVAYAPAIKQFACFTPTVQRSDSAYPLNFEPVFQGLEVQLWAGFTNPQKTLSATSCYLGPYTV</sequence>
<reference evidence="1 2" key="1">
    <citation type="journal article" date="2018" name="J. Microbiol.">
        <title>Aestuariibaculum marinum sp. nov., a marine bacterium isolated from seawater in South Korea.</title>
        <authorList>
            <person name="Choi J."/>
            <person name="Lee D."/>
            <person name="Jang J.H."/>
            <person name="Cha S."/>
            <person name="Seo T."/>
        </authorList>
    </citation>
    <scope>NUCLEOTIDE SEQUENCE [LARGE SCALE GENOMIC DNA]</scope>
    <source>
        <strain evidence="1 2">IP7</strain>
    </source>
</reference>
<dbReference type="Proteomes" id="UP000621516">
    <property type="component" value="Unassembled WGS sequence"/>
</dbReference>
<dbReference type="AlphaFoldDB" id="A0A8J6Q0T3"/>
<accession>A0A8J6Q0T3</accession>
<name>A0A8J6Q0T3_9FLAO</name>
<dbReference type="InterPro" id="IPR046233">
    <property type="entry name" value="DUF6266"/>
</dbReference>
<keyword evidence="2" id="KW-1185">Reference proteome</keyword>
<gene>
    <name evidence="1" type="ORF">ICJ85_01625</name>
</gene>
<dbReference type="RefSeq" id="WP_188222020.1">
    <property type="nucleotide sequence ID" value="NZ_JACVXD010000001.1"/>
</dbReference>
<dbReference type="EMBL" id="JACVXD010000001">
    <property type="protein sequence ID" value="MBD0822708.1"/>
    <property type="molecule type" value="Genomic_DNA"/>
</dbReference>
<comment type="caution">
    <text evidence="1">The sequence shown here is derived from an EMBL/GenBank/DDBJ whole genome shotgun (WGS) entry which is preliminary data.</text>
</comment>
<protein>
    <submittedName>
        <fullName evidence="1">Uncharacterized protein</fullName>
    </submittedName>
</protein>
<organism evidence="1 2">
    <name type="scientific">Aestuariibaculum marinum</name>
    <dbReference type="NCBI Taxonomy" id="2683592"/>
    <lineage>
        <taxon>Bacteria</taxon>
        <taxon>Pseudomonadati</taxon>
        <taxon>Bacteroidota</taxon>
        <taxon>Flavobacteriia</taxon>
        <taxon>Flavobacteriales</taxon>
        <taxon>Flavobacteriaceae</taxon>
    </lineage>
</organism>
<dbReference type="Pfam" id="PF19781">
    <property type="entry name" value="DUF6266"/>
    <property type="match status" value="1"/>
</dbReference>